<reference evidence="1 2" key="1">
    <citation type="submission" date="2019-12" db="EMBL/GenBank/DDBJ databases">
        <title>The first sequenced Sphaerotilus natans bacteriophage genome is one of a kind - characterization and potential to control this filamentous bacterium in WWTP.</title>
        <authorList>
            <person name="Ferreira R."/>
            <person name="Amado R."/>
            <person name="Padrao J."/>
            <person name="Ferreira V."/>
            <person name="Dias N.M."/>
            <person name="Melo L.D.R."/>
            <person name="Azeredo J."/>
            <person name="Santos S.B."/>
            <person name="Nicolau A."/>
        </authorList>
    </citation>
    <scope>NUCLEOTIDE SEQUENCE [LARGE SCALE GENOMIC DNA]</scope>
</reference>
<gene>
    <name evidence="1" type="ORF">SnaR1_gp41</name>
</gene>
<keyword evidence="2" id="KW-1185">Reference proteome</keyword>
<proteinExistence type="predicted"/>
<protein>
    <submittedName>
        <fullName evidence="1">Internal virion protein</fullName>
    </submittedName>
</protein>
<evidence type="ECO:0000313" key="1">
    <source>
        <dbReference type="EMBL" id="QHJ75313.1"/>
    </source>
</evidence>
<accession>A0A6B9SZR6</accession>
<name>A0A6B9SZR6_9CAUD</name>
<dbReference type="EMBL" id="MN844877">
    <property type="protein sequence ID" value="QHJ75313.1"/>
    <property type="molecule type" value="Genomic_DNA"/>
</dbReference>
<evidence type="ECO:0000313" key="2">
    <source>
        <dbReference type="Proteomes" id="UP000464416"/>
    </source>
</evidence>
<dbReference type="Proteomes" id="UP000464416">
    <property type="component" value="Segment"/>
</dbReference>
<sequence>MATTPNETELPTVTVTAPALKPNREITGPFGSSVNTAIPEVTDPALLGGAVQSDGPRVSVTDETVKGDRGFSEARQARDARAQREDSGILVGIGAAINTWDTTRLIKRLGRPTFDDDTPINQHEYLENTPLVLTEDEREYFLDVGRGVKSAQYAMDQITDRRQAAAVMGDHPIVGLATSFADPLWLAVPPALRLGKVAPKAGRVISGASAGALAGGVTAAGEGPVSDTEIALSLVLNSAAGAALYKPGKGLVRADADFPTKAVDDVLAAAEQGAQASVKPRYRLVEPEKWEEVDIPEQPAKFEFQEIRSPELDNAKPGYSYQNKKFSVEFDNPLDKAAYIVAGKGKSKAHQAILDWAVQTSGLTEAQLIGRGEAIRADLKVRAKSSPEGKISAGPSPFEFKPRVKQVKVADAVPARKERRKVQDAKWEEVPQELQPGAVNTEPKAVVQAVETALGQESRARGLGAKLMWNMHKTMQGFGAAGKKVADILYDNNSDLGITSMESHREAILSNLRTKQFEYEDLLRQEMAAQGASLFKMVNPLTSREAYAVQARIEREVQRELFRREQFQRQGIPLTTAGVNPKIAAMADKLDELHKQALAEMKAAGVEGAENVLERAGYMNRKWNSAKIDDTIARLEKQGLTREQAHAKVTGLVSLALRRANSMDQKLADQVGQAIVDRALRKGYFEDSVFNAPAGEGQLKELRDILKESKMPHDEIERALNVLRVASDDAGKAGYMKHRMDLDYRATMRIGSENISIMDLIDSRVSTIVDQYVQQVATNSAFARKGLRKRSDIEALREELLHDVPMEKRKEAADLFDNTIAHYRGDPAGAKVNDKFRLLQSYGRTISLAWSGLWQMTEYATAMGEYGLAKTLKYAAQEMPGFKSLMRPDKDTASSLQNVLADHSSASLRLRPFIARFEDGYEMDMGNALQLSAQSWGQMVPYANAMKFVHHHQARVVGNLILDRLSMAAKGNSKAREALAKYGIESPVMDKLAAEIKAKGFDVDQWDDAVWAEVRPAFAKMMDASVLKGRLGDIPAFAAFDPVGKFIFTYRTFVLTAHNKVLAGGLERNGAAAVGLVLMYQLPLALAAVQAQSVIRGEGALESDDLVKKAIGQMGGLGLFSEPLKWATGESNAVGAPGLIPIDRGVKLFQSGINLDADQGASTALTMLPVISAVPFIRGMAQQIKE</sequence>
<organism evidence="1 2">
    <name type="scientific">Sphaerotilus phage vB_SnaP-R1</name>
    <dbReference type="NCBI Taxonomy" id="2696336"/>
    <lineage>
        <taxon>Viruses</taxon>
        <taxon>Duplodnaviria</taxon>
        <taxon>Heunggongvirae</taxon>
        <taxon>Uroviricota</taxon>
        <taxon>Caudoviricetes</taxon>
        <taxon>Autographivirales</taxon>
        <taxon>Autoscriptoviridae</taxon>
        <taxon>Natansvirus</taxon>
        <taxon>Natansvirus SnaPR1</taxon>
    </lineage>
</organism>